<dbReference type="NCBIfam" id="TIGR02734">
    <property type="entry name" value="crtI_fam"/>
    <property type="match status" value="1"/>
</dbReference>
<dbReference type="InterPro" id="IPR014105">
    <property type="entry name" value="Carotenoid/retinoid_OxRdtase"/>
</dbReference>
<evidence type="ECO:0000256" key="2">
    <source>
        <dbReference type="ARBA" id="ARBA00022746"/>
    </source>
</evidence>
<keyword evidence="2 4" id="KW-0125">Carotenoid biosynthesis</keyword>
<dbReference type="InterPro" id="IPR036188">
    <property type="entry name" value="FAD/NAD-bd_sf"/>
</dbReference>
<keyword evidence="3 4" id="KW-0560">Oxidoreductase</keyword>
<evidence type="ECO:0000313" key="7">
    <source>
        <dbReference type="Proteomes" id="UP000230886"/>
    </source>
</evidence>
<reference evidence="6 7" key="1">
    <citation type="submission" date="2017-07" db="EMBL/GenBank/DDBJ databases">
        <title>Draft sequence of Rhodococcus enclensis 23b-28.</title>
        <authorList>
            <person name="Besaury L."/>
            <person name="Sancelme M."/>
            <person name="Amato P."/>
            <person name="Lallement A."/>
            <person name="Delort A.-M."/>
        </authorList>
    </citation>
    <scope>NUCLEOTIDE SEQUENCE [LARGE SCALE GENOMIC DNA]</scope>
    <source>
        <strain evidence="6 7">23b-28</strain>
    </source>
</reference>
<proteinExistence type="inferred from homology"/>
<sequence length="530" mass="57408">MAHVHRTRTVSSPTDRVVIVGAGLAGLSAGLYLRGAGRDVTILESNSSVGGRVGVYQGNDYSIDNGATVLTMPELVEDALAAVGADPASTNPKFVVHKLDPTYHARFADGTALDVHADPEDMAAEVSRVCGPEEAQRYRALRRWLNRIFDAEFDRFMDADFDSPLGLVNSRDAVKDLSRLVALGGFGKLGGQVDRKIRDPRLRRIFTFQALYAGVAPSRALAVYGAIAHMDTSLGVYFPEGGMRTIAESMADAFTEAGGILHLGRTVERLEVSGRRVHTVHTRDGERFDCDAAVLTPDMAVTDSLLRPHTRLRPRPVRTSPSAVVIHGTVSSAVADEWPAQRHHMIDFGEAWKRTFAEITARRGRGRLMSDPSLLVTRPAQTDPSLAFSRDGRIREPLSVLAPCPNLDSARLDWEVLGPAYVREIILTLQERGYTGLVEGFEIDHVDTPQTWLEKGMAAGSPFAASHTFTQTGPFRRKNLARGFDNVVLAGSGTVPGVGVPTVLLSGRLAAERITGTRERASAVGTRASN</sequence>
<dbReference type="Proteomes" id="UP000230886">
    <property type="component" value="Unassembled WGS sequence"/>
</dbReference>
<evidence type="ECO:0000256" key="3">
    <source>
        <dbReference type="ARBA" id="ARBA00023002"/>
    </source>
</evidence>
<dbReference type="RefSeq" id="WP_099697648.1">
    <property type="nucleotide sequence ID" value="NZ_NOVD01000008.1"/>
</dbReference>
<name>A0A2A5JBR2_RHOSG</name>
<comment type="pathway">
    <text evidence="1 4">Carotenoid biosynthesis.</text>
</comment>
<dbReference type="AlphaFoldDB" id="A0A2A5JBR2"/>
<comment type="caution">
    <text evidence="6">The sequence shown here is derived from an EMBL/GenBank/DDBJ whole genome shotgun (WGS) entry which is preliminary data.</text>
</comment>
<evidence type="ECO:0000256" key="1">
    <source>
        <dbReference type="ARBA" id="ARBA00004829"/>
    </source>
</evidence>
<feature type="domain" description="Amine oxidase" evidence="5">
    <location>
        <begin position="24"/>
        <end position="514"/>
    </location>
</feature>
<evidence type="ECO:0000259" key="5">
    <source>
        <dbReference type="Pfam" id="PF01593"/>
    </source>
</evidence>
<gene>
    <name evidence="6" type="ORF">CHR55_14855</name>
</gene>
<dbReference type="PANTHER" id="PTHR43734:SF1">
    <property type="entry name" value="PHYTOENE DESATURASE"/>
    <property type="match status" value="1"/>
</dbReference>
<evidence type="ECO:0000313" key="6">
    <source>
        <dbReference type="EMBL" id="PCK26649.1"/>
    </source>
</evidence>
<evidence type="ECO:0000256" key="4">
    <source>
        <dbReference type="RuleBase" id="RU362075"/>
    </source>
</evidence>
<protein>
    <submittedName>
        <fullName evidence="6">Phytoene dehydrogenase</fullName>
    </submittedName>
</protein>
<dbReference type="SUPFAM" id="SSF51905">
    <property type="entry name" value="FAD/NAD(P)-binding domain"/>
    <property type="match status" value="1"/>
</dbReference>
<dbReference type="InterPro" id="IPR002937">
    <property type="entry name" value="Amino_oxidase"/>
</dbReference>
<dbReference type="EMBL" id="NOVD01000008">
    <property type="protein sequence ID" value="PCK26649.1"/>
    <property type="molecule type" value="Genomic_DNA"/>
</dbReference>
<comment type="similarity">
    <text evidence="4">Belongs to the carotenoid/retinoid oxidoreductase family.</text>
</comment>
<accession>A0A2A5JBR2</accession>
<dbReference type="Pfam" id="PF01593">
    <property type="entry name" value="Amino_oxidase"/>
    <property type="match status" value="1"/>
</dbReference>
<dbReference type="GO" id="GO:0016117">
    <property type="term" value="P:carotenoid biosynthetic process"/>
    <property type="evidence" value="ECO:0007669"/>
    <property type="project" value="UniProtKB-KW"/>
</dbReference>
<dbReference type="PANTHER" id="PTHR43734">
    <property type="entry name" value="PHYTOENE DESATURASE"/>
    <property type="match status" value="1"/>
</dbReference>
<dbReference type="GO" id="GO:0016491">
    <property type="term" value="F:oxidoreductase activity"/>
    <property type="evidence" value="ECO:0007669"/>
    <property type="project" value="UniProtKB-KW"/>
</dbReference>
<organism evidence="6 7">
    <name type="scientific">Rhodococcus qingshengii</name>
    <dbReference type="NCBI Taxonomy" id="334542"/>
    <lineage>
        <taxon>Bacteria</taxon>
        <taxon>Bacillati</taxon>
        <taxon>Actinomycetota</taxon>
        <taxon>Actinomycetes</taxon>
        <taxon>Mycobacteriales</taxon>
        <taxon>Nocardiaceae</taxon>
        <taxon>Rhodococcus</taxon>
        <taxon>Rhodococcus erythropolis group</taxon>
    </lineage>
</organism>
<dbReference type="Gene3D" id="3.50.50.60">
    <property type="entry name" value="FAD/NAD(P)-binding domain"/>
    <property type="match status" value="2"/>
</dbReference>